<comment type="caution">
    <text evidence="1">The sequence shown here is derived from an EMBL/GenBank/DDBJ whole genome shotgun (WGS) entry which is preliminary data.</text>
</comment>
<feature type="non-terminal residue" evidence="1">
    <location>
        <position position="1"/>
    </location>
</feature>
<protein>
    <submittedName>
        <fullName evidence="1">Uncharacterized protein</fullName>
    </submittedName>
</protein>
<organism evidence="1 2">
    <name type="scientific">Diploptera punctata</name>
    <name type="common">Pacific beetle cockroach</name>
    <dbReference type="NCBI Taxonomy" id="6984"/>
    <lineage>
        <taxon>Eukaryota</taxon>
        <taxon>Metazoa</taxon>
        <taxon>Ecdysozoa</taxon>
        <taxon>Arthropoda</taxon>
        <taxon>Hexapoda</taxon>
        <taxon>Insecta</taxon>
        <taxon>Pterygota</taxon>
        <taxon>Neoptera</taxon>
        <taxon>Polyneoptera</taxon>
        <taxon>Dictyoptera</taxon>
        <taxon>Blattodea</taxon>
        <taxon>Blaberoidea</taxon>
        <taxon>Blaberidae</taxon>
        <taxon>Diplopterinae</taxon>
        <taxon>Diploptera</taxon>
    </lineage>
</organism>
<sequence length="70" mass="8555">WSLELRRNNSVLRFHKEKCMSLPPRGWYRSDFNVELIDVQRIKHNTSRETCTHSRHFMATKFVLYDTSFH</sequence>
<keyword evidence="2" id="KW-1185">Reference proteome</keyword>
<dbReference type="AlphaFoldDB" id="A0AAD7ZH62"/>
<name>A0AAD7ZH62_DIPPU</name>
<evidence type="ECO:0000313" key="1">
    <source>
        <dbReference type="EMBL" id="KAJ9580022.1"/>
    </source>
</evidence>
<dbReference type="EMBL" id="JASPKZ010008364">
    <property type="protein sequence ID" value="KAJ9580022.1"/>
    <property type="molecule type" value="Genomic_DNA"/>
</dbReference>
<reference evidence="1" key="1">
    <citation type="journal article" date="2023" name="IScience">
        <title>Live-bearing cockroach genome reveals convergent evolutionary mechanisms linked to viviparity in insects and beyond.</title>
        <authorList>
            <person name="Fouks B."/>
            <person name="Harrison M.C."/>
            <person name="Mikhailova A.A."/>
            <person name="Marchal E."/>
            <person name="English S."/>
            <person name="Carruthers M."/>
            <person name="Jennings E.C."/>
            <person name="Chiamaka E.L."/>
            <person name="Frigard R.A."/>
            <person name="Pippel M."/>
            <person name="Attardo G.M."/>
            <person name="Benoit J.B."/>
            <person name="Bornberg-Bauer E."/>
            <person name="Tobe S.S."/>
        </authorList>
    </citation>
    <scope>NUCLEOTIDE SEQUENCE</scope>
    <source>
        <tissue evidence="1">Testes</tissue>
    </source>
</reference>
<dbReference type="Proteomes" id="UP001233999">
    <property type="component" value="Unassembled WGS sequence"/>
</dbReference>
<gene>
    <name evidence="1" type="ORF">L9F63_004315</name>
</gene>
<proteinExistence type="predicted"/>
<reference evidence="1" key="2">
    <citation type="submission" date="2023-05" db="EMBL/GenBank/DDBJ databases">
        <authorList>
            <person name="Fouks B."/>
        </authorList>
    </citation>
    <scope>NUCLEOTIDE SEQUENCE</scope>
    <source>
        <strain evidence="1">Stay&amp;Tobe</strain>
        <tissue evidence="1">Testes</tissue>
    </source>
</reference>
<feature type="non-terminal residue" evidence="1">
    <location>
        <position position="70"/>
    </location>
</feature>
<accession>A0AAD7ZH62</accession>
<evidence type="ECO:0000313" key="2">
    <source>
        <dbReference type="Proteomes" id="UP001233999"/>
    </source>
</evidence>